<sequence length="67" mass="7506">MFWEARALNEFALTPAIATGLFVLACLAGYKYRRVWKAEGPRWQLWVFGLFAAVALLVLGFVPMAEG</sequence>
<keyword evidence="1" id="KW-1133">Transmembrane helix</keyword>
<evidence type="ECO:0000256" key="1">
    <source>
        <dbReference type="SAM" id="Phobius"/>
    </source>
</evidence>
<keyword evidence="1" id="KW-0472">Membrane</keyword>
<proteinExistence type="predicted"/>
<keyword evidence="1" id="KW-0812">Transmembrane</keyword>
<name>A0A1M5T8Y8_9RHOB</name>
<gene>
    <name evidence="2" type="ORF">SAMN04488044_2607</name>
</gene>
<reference evidence="3" key="1">
    <citation type="submission" date="2016-11" db="EMBL/GenBank/DDBJ databases">
        <authorList>
            <person name="Varghese N."/>
            <person name="Submissions S."/>
        </authorList>
    </citation>
    <scope>NUCLEOTIDE SEQUENCE [LARGE SCALE GENOMIC DNA]</scope>
    <source>
        <strain evidence="3">DSM 28223</strain>
    </source>
</reference>
<feature type="transmembrane region" description="Helical" evidence="1">
    <location>
        <begin position="45"/>
        <end position="65"/>
    </location>
</feature>
<evidence type="ECO:0000313" key="3">
    <source>
        <dbReference type="Proteomes" id="UP000184211"/>
    </source>
</evidence>
<evidence type="ECO:0000313" key="2">
    <source>
        <dbReference type="EMBL" id="SHH46833.1"/>
    </source>
</evidence>
<dbReference type="Proteomes" id="UP000184211">
    <property type="component" value="Unassembled WGS sequence"/>
</dbReference>
<protein>
    <submittedName>
        <fullName evidence="2">Uncharacterized protein</fullName>
    </submittedName>
</protein>
<dbReference type="PROSITE" id="PS51257">
    <property type="entry name" value="PROKAR_LIPOPROTEIN"/>
    <property type="match status" value="1"/>
</dbReference>
<feature type="transmembrane region" description="Helical" evidence="1">
    <location>
        <begin position="12"/>
        <end position="33"/>
    </location>
</feature>
<accession>A0A1M5T8Y8</accession>
<organism evidence="2 3">
    <name type="scientific">Cognatishimia maritima</name>
    <dbReference type="NCBI Taxonomy" id="870908"/>
    <lineage>
        <taxon>Bacteria</taxon>
        <taxon>Pseudomonadati</taxon>
        <taxon>Pseudomonadota</taxon>
        <taxon>Alphaproteobacteria</taxon>
        <taxon>Rhodobacterales</taxon>
        <taxon>Paracoccaceae</taxon>
        <taxon>Cognatishimia</taxon>
    </lineage>
</organism>
<dbReference type="AlphaFoldDB" id="A0A1M5T8Y8"/>
<dbReference type="EMBL" id="FQWM01000005">
    <property type="protein sequence ID" value="SHH46833.1"/>
    <property type="molecule type" value="Genomic_DNA"/>
</dbReference>
<keyword evidence="3" id="KW-1185">Reference proteome</keyword>